<dbReference type="InterPro" id="IPR012340">
    <property type="entry name" value="NA-bd_OB-fold"/>
</dbReference>
<sequence>MSNPRQAYCRIEGVPTDVLISEIPLQNKAVEGDVVVVKVDPPFLWSMMKRSAGSANNSSPTDDQDPSDGIEIRSDSSKGKDKMVAESSHLPVTDSSTVCENGFYDMGSTLSNGTLCREVTGKMNSTHVNGHHHSSVDPLHGNCTERIVMGSIEKLCQAVGSFQSKRPTLGLWQLLNPLPVETLLQAFKYEVDAF</sequence>
<keyword evidence="3" id="KW-1185">Reference proteome</keyword>
<dbReference type="PANTHER" id="PTHR23355">
    <property type="entry name" value="RIBONUCLEASE"/>
    <property type="match status" value="1"/>
</dbReference>
<evidence type="ECO:0000313" key="3">
    <source>
        <dbReference type="Proteomes" id="UP001153076"/>
    </source>
</evidence>
<dbReference type="SUPFAM" id="SSF50249">
    <property type="entry name" value="Nucleic acid-binding proteins"/>
    <property type="match status" value="1"/>
</dbReference>
<feature type="compositionally biased region" description="Basic and acidic residues" evidence="1">
    <location>
        <begin position="70"/>
        <end position="84"/>
    </location>
</feature>
<evidence type="ECO:0000313" key="2">
    <source>
        <dbReference type="EMBL" id="KAJ8447667.1"/>
    </source>
</evidence>
<gene>
    <name evidence="2" type="ORF">Cgig2_031721</name>
</gene>
<dbReference type="GO" id="GO:0000932">
    <property type="term" value="C:P-body"/>
    <property type="evidence" value="ECO:0007669"/>
    <property type="project" value="TreeGrafter"/>
</dbReference>
<dbReference type="PANTHER" id="PTHR23355:SF9">
    <property type="entry name" value="DIS3-LIKE EXONUCLEASE 2"/>
    <property type="match status" value="1"/>
</dbReference>
<accession>A0A9Q1KQQ8</accession>
<organism evidence="2 3">
    <name type="scientific">Carnegiea gigantea</name>
    <dbReference type="NCBI Taxonomy" id="171969"/>
    <lineage>
        <taxon>Eukaryota</taxon>
        <taxon>Viridiplantae</taxon>
        <taxon>Streptophyta</taxon>
        <taxon>Embryophyta</taxon>
        <taxon>Tracheophyta</taxon>
        <taxon>Spermatophyta</taxon>
        <taxon>Magnoliopsida</taxon>
        <taxon>eudicotyledons</taxon>
        <taxon>Gunneridae</taxon>
        <taxon>Pentapetalae</taxon>
        <taxon>Caryophyllales</taxon>
        <taxon>Cactineae</taxon>
        <taxon>Cactaceae</taxon>
        <taxon>Cactoideae</taxon>
        <taxon>Echinocereeae</taxon>
        <taxon>Carnegiea</taxon>
    </lineage>
</organism>
<evidence type="ECO:0000256" key="1">
    <source>
        <dbReference type="SAM" id="MobiDB-lite"/>
    </source>
</evidence>
<name>A0A9Q1KQQ8_9CARY</name>
<proteinExistence type="predicted"/>
<dbReference type="InterPro" id="IPR050180">
    <property type="entry name" value="RNR_Ribonuclease"/>
</dbReference>
<dbReference type="GO" id="GO:0000175">
    <property type="term" value="F:3'-5'-RNA exonuclease activity"/>
    <property type="evidence" value="ECO:0007669"/>
    <property type="project" value="TreeGrafter"/>
</dbReference>
<reference evidence="2" key="1">
    <citation type="submission" date="2022-04" db="EMBL/GenBank/DDBJ databases">
        <title>Carnegiea gigantea Genome sequencing and assembly v2.</title>
        <authorList>
            <person name="Copetti D."/>
            <person name="Sanderson M.J."/>
            <person name="Burquez A."/>
            <person name="Wojciechowski M.F."/>
        </authorList>
    </citation>
    <scope>NUCLEOTIDE SEQUENCE</scope>
    <source>
        <strain evidence="2">SGP5-SGP5p</strain>
        <tissue evidence="2">Aerial part</tissue>
    </source>
</reference>
<feature type="region of interest" description="Disordered" evidence="1">
    <location>
        <begin position="51"/>
        <end position="89"/>
    </location>
</feature>
<dbReference type="OrthoDB" id="372421at2759"/>
<dbReference type="EMBL" id="JAKOGI010000036">
    <property type="protein sequence ID" value="KAJ8447667.1"/>
    <property type="molecule type" value="Genomic_DNA"/>
</dbReference>
<dbReference type="Gene3D" id="2.40.50.690">
    <property type="match status" value="1"/>
</dbReference>
<dbReference type="AlphaFoldDB" id="A0A9Q1KQQ8"/>
<comment type="caution">
    <text evidence="2">The sequence shown here is derived from an EMBL/GenBank/DDBJ whole genome shotgun (WGS) entry which is preliminary data.</text>
</comment>
<dbReference type="Proteomes" id="UP001153076">
    <property type="component" value="Unassembled WGS sequence"/>
</dbReference>
<protein>
    <submittedName>
        <fullName evidence="2">Uncharacterized protein</fullName>
    </submittedName>
</protein>
<dbReference type="GO" id="GO:0006402">
    <property type="term" value="P:mRNA catabolic process"/>
    <property type="evidence" value="ECO:0007669"/>
    <property type="project" value="TreeGrafter"/>
</dbReference>